<keyword evidence="2" id="KW-0812">Transmembrane</keyword>
<dbReference type="AlphaFoldDB" id="A0A6T7E7G4"/>
<feature type="compositionally biased region" description="Basic and acidic residues" evidence="1">
    <location>
        <begin position="19"/>
        <end position="45"/>
    </location>
</feature>
<evidence type="ECO:0000313" key="3">
    <source>
        <dbReference type="EMBL" id="CAD9414006.1"/>
    </source>
</evidence>
<feature type="region of interest" description="Disordered" evidence="1">
    <location>
        <begin position="1"/>
        <end position="60"/>
    </location>
</feature>
<feature type="transmembrane region" description="Helical" evidence="2">
    <location>
        <begin position="428"/>
        <end position="449"/>
    </location>
</feature>
<organism evidence="3">
    <name type="scientific">Florenciella parvula</name>
    <dbReference type="NCBI Taxonomy" id="236787"/>
    <lineage>
        <taxon>Eukaryota</taxon>
        <taxon>Sar</taxon>
        <taxon>Stramenopiles</taxon>
        <taxon>Ochrophyta</taxon>
        <taxon>Dictyochophyceae</taxon>
        <taxon>Florenciellales</taxon>
        <taxon>Florenciella</taxon>
    </lineage>
</organism>
<evidence type="ECO:0000313" key="4">
    <source>
        <dbReference type="EMBL" id="CAD9414010.1"/>
    </source>
</evidence>
<dbReference type="EMBL" id="HBGT01015339">
    <property type="protein sequence ID" value="CAD9414006.1"/>
    <property type="molecule type" value="Transcribed_RNA"/>
</dbReference>
<keyword evidence="2" id="KW-0472">Membrane</keyword>
<feature type="region of interest" description="Disordered" evidence="1">
    <location>
        <begin position="538"/>
        <end position="598"/>
    </location>
</feature>
<sequence>MPYGKDLDDGLAYDEEGQEEAKNEHDALIPMDNSDRMKRSMRRDSLPSNFMEADSSEEEEDGIMASAPKYVQSDAKEKASLTSFIMQEAQMKASRDPGEAKVLQDLEKTELMLKMLTEGVPLKTVVTKYLVPKSALGDAFSGEQNLEERKAMVSGKTYTVEIFRVLYLLRDQKTIAWRGPVNEQEGFASPFCRTRSMVESYQLSHMYKPMVNTQRRYIRLTFKCPATAKQQYRPRRIDILAKDEDEFSLLAAGFDLLWRYHSYKLKCFERDPKLLMRKSVARPKTLVEKWEQIGYSPLVFQSLDPDNNIKNFYIGLGRSKEDILLIGASQSGFWSLLLMLFGILMKASLESDETNFALWAYFYFLIFFGCVCTLAVVLSKTDVEELGLTSTRYKTDSKGQKTVVEKETAKSQSWQEMCTGWALKLGDWMMFGIFELSIGGPIALAWIVLWDNMAHPLYSFYQNRGFTLAYKAAKAESQRKVKEARIVAKHAHAKGKHYKKHSAALPGQIGAACARLFTSAKAKAKQQTVSKREIRKRQTTNVGVGALHKEERRARRNKGSAIAETDINRRKSRRDSAASFKLVEKGQVPKGRRETSQEAVALTDVGTEEKTMIL</sequence>
<proteinExistence type="predicted"/>
<feature type="transmembrane region" description="Helical" evidence="2">
    <location>
        <begin position="356"/>
        <end position="378"/>
    </location>
</feature>
<feature type="compositionally biased region" description="Acidic residues" evidence="1">
    <location>
        <begin position="9"/>
        <end position="18"/>
    </location>
</feature>
<gene>
    <name evidence="3" type="ORF">FPAR1323_LOCUS8202</name>
    <name evidence="4" type="ORF">FPAR1323_LOCUS8203</name>
</gene>
<keyword evidence="2" id="KW-1133">Transmembrane helix</keyword>
<evidence type="ECO:0000256" key="2">
    <source>
        <dbReference type="SAM" id="Phobius"/>
    </source>
</evidence>
<feature type="transmembrane region" description="Helical" evidence="2">
    <location>
        <begin position="323"/>
        <end position="344"/>
    </location>
</feature>
<reference evidence="3" key="1">
    <citation type="submission" date="2021-01" db="EMBL/GenBank/DDBJ databases">
        <authorList>
            <person name="Corre E."/>
            <person name="Pelletier E."/>
            <person name="Niang G."/>
            <person name="Scheremetjew M."/>
            <person name="Finn R."/>
            <person name="Kale V."/>
            <person name="Holt S."/>
            <person name="Cochrane G."/>
            <person name="Meng A."/>
            <person name="Brown T."/>
            <person name="Cohen L."/>
        </authorList>
    </citation>
    <scope>NUCLEOTIDE SEQUENCE</scope>
    <source>
        <strain evidence="3">RCC1693</strain>
    </source>
</reference>
<protein>
    <submittedName>
        <fullName evidence="3">Uncharacterized protein</fullName>
    </submittedName>
</protein>
<evidence type="ECO:0000256" key="1">
    <source>
        <dbReference type="SAM" id="MobiDB-lite"/>
    </source>
</evidence>
<name>A0A6T7E7G4_9STRA</name>
<accession>A0A6T7E7G4</accession>
<dbReference type="EMBL" id="HBGT01015340">
    <property type="protein sequence ID" value="CAD9414010.1"/>
    <property type="molecule type" value="Transcribed_RNA"/>
</dbReference>